<protein>
    <submittedName>
        <fullName evidence="2">Appr-1-p processing domain protein</fullName>
    </submittedName>
</protein>
<sequence>MKVEVVIGNIASQPDAQAVVNSANANLRRGSGVAGAIHAAAGAELEAYCRPLAPLVLGGALTTPGFGLPSPRIIQVRAPDFLNNDQLELHYERAILSMMDALRIHRIASVAIPAIGIGVFRFPPALAASIMARVRSEGAAANPTLRWVRIYVTSEERRAVSASAFGAVHEGQA</sequence>
<dbReference type="PROSITE" id="PS51154">
    <property type="entry name" value="MACRO"/>
    <property type="match status" value="1"/>
</dbReference>
<dbReference type="STRING" id="543728.Vapar_4577"/>
<dbReference type="HOGENOM" id="CLU_046550_5_1_4"/>
<dbReference type="InterPro" id="IPR002589">
    <property type="entry name" value="Macro_dom"/>
</dbReference>
<feature type="domain" description="Macro" evidence="1">
    <location>
        <begin position="1"/>
        <end position="169"/>
    </location>
</feature>
<dbReference type="SMART" id="SM00506">
    <property type="entry name" value="A1pp"/>
    <property type="match status" value="1"/>
</dbReference>
<reference evidence="2" key="1">
    <citation type="submission" date="2009-06" db="EMBL/GenBank/DDBJ databases">
        <title>Complete sequence of chromosome 1 of Variovorax paradoxus S110.</title>
        <authorList>
            <consortium name="US DOE Joint Genome Institute"/>
            <person name="Lucas S."/>
            <person name="Copeland A."/>
            <person name="Lapidus A."/>
            <person name="Glavina del Rio T."/>
            <person name="Tice H."/>
            <person name="Bruce D."/>
            <person name="Goodwin L."/>
            <person name="Pitluck S."/>
            <person name="Chertkov O."/>
            <person name="Brettin T."/>
            <person name="Detter J.C."/>
            <person name="Han C."/>
            <person name="Larimer F."/>
            <person name="Land M."/>
            <person name="Hauser L."/>
            <person name="Kyrpides N."/>
            <person name="Ovchinnikova G."/>
            <person name="Orwin P."/>
            <person name="Leadbetter J.R."/>
            <person name="Spain J.C."/>
            <person name="Han J.I."/>
        </authorList>
    </citation>
    <scope>NUCLEOTIDE SEQUENCE</scope>
    <source>
        <strain evidence="2">S110</strain>
    </source>
</reference>
<dbReference type="AlphaFoldDB" id="C5CL32"/>
<dbReference type="eggNOG" id="COG2110">
    <property type="taxonomic scope" value="Bacteria"/>
</dbReference>
<dbReference type="SUPFAM" id="SSF52949">
    <property type="entry name" value="Macro domain-like"/>
    <property type="match status" value="1"/>
</dbReference>
<name>C5CL32_VARPS</name>
<evidence type="ECO:0000259" key="1">
    <source>
        <dbReference type="PROSITE" id="PS51154"/>
    </source>
</evidence>
<dbReference type="KEGG" id="vap:Vapar_4577"/>
<accession>C5CL32</accession>
<dbReference type="InterPro" id="IPR043472">
    <property type="entry name" value="Macro_dom-like"/>
</dbReference>
<organism evidence="2">
    <name type="scientific">Variovorax paradoxus (strain S110)</name>
    <dbReference type="NCBI Taxonomy" id="543728"/>
    <lineage>
        <taxon>Bacteria</taxon>
        <taxon>Pseudomonadati</taxon>
        <taxon>Pseudomonadota</taxon>
        <taxon>Betaproteobacteria</taxon>
        <taxon>Burkholderiales</taxon>
        <taxon>Comamonadaceae</taxon>
        <taxon>Variovorax</taxon>
    </lineage>
</organism>
<gene>
    <name evidence="2" type="ordered locus">Vapar_4577</name>
</gene>
<dbReference type="Pfam" id="PF01661">
    <property type="entry name" value="Macro"/>
    <property type="match status" value="1"/>
</dbReference>
<proteinExistence type="predicted"/>
<dbReference type="Gene3D" id="3.40.220.10">
    <property type="entry name" value="Leucine Aminopeptidase, subunit E, domain 1"/>
    <property type="match status" value="1"/>
</dbReference>
<dbReference type="PANTHER" id="PTHR11106">
    <property type="entry name" value="GANGLIOSIDE INDUCED DIFFERENTIATION ASSOCIATED PROTEIN 2-RELATED"/>
    <property type="match status" value="1"/>
</dbReference>
<dbReference type="PANTHER" id="PTHR11106:SF27">
    <property type="entry name" value="MACRO DOMAIN-CONTAINING PROTEIN"/>
    <property type="match status" value="1"/>
</dbReference>
<evidence type="ECO:0000313" key="2">
    <source>
        <dbReference type="EMBL" id="ACS21183.1"/>
    </source>
</evidence>
<dbReference type="OrthoDB" id="6194521at2"/>
<dbReference type="CDD" id="cd02749">
    <property type="entry name" value="Macro_SF"/>
    <property type="match status" value="1"/>
</dbReference>
<dbReference type="EMBL" id="CP001635">
    <property type="protein sequence ID" value="ACS21183.1"/>
    <property type="molecule type" value="Genomic_DNA"/>
</dbReference>